<dbReference type="PANTHER" id="PTHR43649">
    <property type="entry name" value="ARABINOSE-BINDING PROTEIN-RELATED"/>
    <property type="match status" value="1"/>
</dbReference>
<evidence type="ECO:0000256" key="4">
    <source>
        <dbReference type="ARBA" id="ARBA00023139"/>
    </source>
</evidence>
<dbReference type="EMBL" id="JAAOIW010000010">
    <property type="protein sequence ID" value="NHN32967.1"/>
    <property type="molecule type" value="Genomic_DNA"/>
</dbReference>
<accession>A0ABX0JDN0</accession>
<keyword evidence="5" id="KW-0449">Lipoprotein</keyword>
<keyword evidence="1" id="KW-1003">Cell membrane</keyword>
<keyword evidence="4" id="KW-0564">Palmitate</keyword>
<gene>
    <name evidence="7" type="ORF">G9U52_24435</name>
</gene>
<proteinExistence type="predicted"/>
<evidence type="ECO:0000256" key="5">
    <source>
        <dbReference type="ARBA" id="ARBA00023288"/>
    </source>
</evidence>
<comment type="caution">
    <text evidence="7">The sequence shown here is derived from an EMBL/GenBank/DDBJ whole genome shotgun (WGS) entry which is preliminary data.</text>
</comment>
<keyword evidence="3" id="KW-0472">Membrane</keyword>
<organism evidence="7 8">
    <name type="scientific">Paenibacillus agricola</name>
    <dbReference type="NCBI Taxonomy" id="2716264"/>
    <lineage>
        <taxon>Bacteria</taxon>
        <taxon>Bacillati</taxon>
        <taxon>Bacillota</taxon>
        <taxon>Bacilli</taxon>
        <taxon>Bacillales</taxon>
        <taxon>Paenibacillaceae</taxon>
        <taxon>Paenibacillus</taxon>
    </lineage>
</organism>
<protein>
    <submittedName>
        <fullName evidence="7">Extracellular solute-binding protein</fullName>
    </submittedName>
</protein>
<sequence length="501" mass="55781">MKYQASVYAALSSLLLLSACSGGGAAQTGTGTAGNTANQGKPTEISIITEFHTTEPPGADNPVLKEFEKRTNTKLNIIWVSPNSWTEKQNVVLASGDIPDLMKISDIRNPLMQQMVKQGAFWDLTPFLKDYKNLMEYPKTVLDNTRINGKNYILPSVRPLEGSFVLGVRKDWLEKLNLKAPTTTDEMFEVMKAFVNNDPDGNGKKDTIGYNMRDPGLFFENVFNKSNGKWKLADGKLVDTVLEPGTREMLVWLNKAYKEGLIPQDFMVMKTTQLEELATSNKAGITSDGMLGLWRQIENPMKIDPKADFLALTSLNGVTTQSTGFNGLYLIPKSVPEAKVKRILELMDYGATEEGFSLAINGIKDVHYKEVDGFKVGTKQADTDSISVSSFGKIFERNEKYLYAYAPGMTKEVFERNKKILDEKSKISIADVSVGLISETDTKVGGEYKKKVDDLKVKVIMGKEPIEAWDTYIATLKAEPDYQKIITEMNKAYQDRIAAAK</sequence>
<evidence type="ECO:0000256" key="6">
    <source>
        <dbReference type="SAM" id="SignalP"/>
    </source>
</evidence>
<dbReference type="Gene3D" id="3.40.190.10">
    <property type="entry name" value="Periplasmic binding protein-like II"/>
    <property type="match status" value="2"/>
</dbReference>
<evidence type="ECO:0000256" key="2">
    <source>
        <dbReference type="ARBA" id="ARBA00022729"/>
    </source>
</evidence>
<dbReference type="Proteomes" id="UP001165962">
    <property type="component" value="Unassembled WGS sequence"/>
</dbReference>
<dbReference type="SUPFAM" id="SSF53850">
    <property type="entry name" value="Periplasmic binding protein-like II"/>
    <property type="match status" value="1"/>
</dbReference>
<dbReference type="Pfam" id="PF01547">
    <property type="entry name" value="SBP_bac_1"/>
    <property type="match status" value="1"/>
</dbReference>
<keyword evidence="2 6" id="KW-0732">Signal</keyword>
<evidence type="ECO:0000256" key="3">
    <source>
        <dbReference type="ARBA" id="ARBA00023136"/>
    </source>
</evidence>
<feature type="chain" id="PRO_5045381754" evidence="6">
    <location>
        <begin position="26"/>
        <end position="501"/>
    </location>
</feature>
<feature type="signal peptide" evidence="6">
    <location>
        <begin position="1"/>
        <end position="25"/>
    </location>
</feature>
<name>A0ABX0JDN0_9BACL</name>
<dbReference type="PROSITE" id="PS51257">
    <property type="entry name" value="PROKAR_LIPOPROTEIN"/>
    <property type="match status" value="1"/>
</dbReference>
<evidence type="ECO:0000256" key="1">
    <source>
        <dbReference type="ARBA" id="ARBA00022475"/>
    </source>
</evidence>
<dbReference type="InterPro" id="IPR006059">
    <property type="entry name" value="SBP"/>
</dbReference>
<dbReference type="PANTHER" id="PTHR43649:SF33">
    <property type="entry name" value="POLYGALACTURONAN_RHAMNOGALACTURONAN-BINDING PROTEIN YTCQ"/>
    <property type="match status" value="1"/>
</dbReference>
<evidence type="ECO:0000313" key="8">
    <source>
        <dbReference type="Proteomes" id="UP001165962"/>
    </source>
</evidence>
<reference evidence="7" key="1">
    <citation type="submission" date="2020-03" db="EMBL/GenBank/DDBJ databases">
        <title>Draft sequencing of Paenibacilllus sp. S3N08.</title>
        <authorList>
            <person name="Kim D.-U."/>
        </authorList>
    </citation>
    <scope>NUCLEOTIDE SEQUENCE</scope>
    <source>
        <strain evidence="7">S3N08</strain>
    </source>
</reference>
<keyword evidence="8" id="KW-1185">Reference proteome</keyword>
<dbReference type="InterPro" id="IPR050490">
    <property type="entry name" value="Bact_solute-bd_prot1"/>
</dbReference>
<evidence type="ECO:0000313" key="7">
    <source>
        <dbReference type="EMBL" id="NHN32967.1"/>
    </source>
</evidence>